<dbReference type="HOGENOM" id="CLU_154777_0_1_1"/>
<feature type="domain" description="Complex 1 LYR protein" evidence="5">
    <location>
        <begin position="8"/>
        <end position="62"/>
    </location>
</feature>
<dbReference type="CDD" id="cd20268">
    <property type="entry name" value="Complex1_LYR_SDHAF1_LYRM8"/>
    <property type="match status" value="1"/>
</dbReference>
<dbReference type="EMBL" id="DS469513">
    <property type="protein sequence ID" value="EDO48517.1"/>
    <property type="molecule type" value="Genomic_DNA"/>
</dbReference>
<dbReference type="InParanoid" id="A7RJ53"/>
<dbReference type="PANTHER" id="PTHR47046:SF1">
    <property type="entry name" value="SUCCINATE DEHYDROGENASE ASSEMBLY FACTOR 1, MITOCHONDRIAL"/>
    <property type="match status" value="1"/>
</dbReference>
<proteinExistence type="inferred from homology"/>
<keyword evidence="3" id="KW-0143">Chaperone</keyword>
<evidence type="ECO:0000313" key="7">
    <source>
        <dbReference type="Proteomes" id="UP000001593"/>
    </source>
</evidence>
<dbReference type="OMA" id="MGTFVRP"/>
<comment type="subcellular location">
    <subcellularLocation>
        <location evidence="1">Mitochondrion matrix</location>
    </subcellularLocation>
</comment>
<keyword evidence="7" id="KW-1185">Reference proteome</keyword>
<sequence>MRHSKIQKQVLSLFRQFLRESRSKPGFTDHIRAEFRKHAALPRTDGLRIEYLLRRGERQLKELKKVECQAFGYFVKEEANKR</sequence>
<organism evidence="6 7">
    <name type="scientific">Nematostella vectensis</name>
    <name type="common">Starlet sea anemone</name>
    <dbReference type="NCBI Taxonomy" id="45351"/>
    <lineage>
        <taxon>Eukaryota</taxon>
        <taxon>Metazoa</taxon>
        <taxon>Cnidaria</taxon>
        <taxon>Anthozoa</taxon>
        <taxon>Hexacorallia</taxon>
        <taxon>Actiniaria</taxon>
        <taxon>Edwardsiidae</taxon>
        <taxon>Nematostella</taxon>
    </lineage>
</organism>
<evidence type="ECO:0000256" key="4">
    <source>
        <dbReference type="ARBA" id="ARBA00025715"/>
    </source>
</evidence>
<name>A7RJ53_NEMVE</name>
<dbReference type="GO" id="GO:0034553">
    <property type="term" value="P:mitochondrial respiratory chain complex II assembly"/>
    <property type="evidence" value="ECO:0000318"/>
    <property type="project" value="GO_Central"/>
</dbReference>
<evidence type="ECO:0000256" key="2">
    <source>
        <dbReference type="ARBA" id="ARBA00023128"/>
    </source>
</evidence>
<dbReference type="AlphaFoldDB" id="A7RJ53"/>
<gene>
    <name evidence="6" type="ORF">NEMVEDRAFT_v1g83142</name>
</gene>
<evidence type="ECO:0000256" key="3">
    <source>
        <dbReference type="ARBA" id="ARBA00023186"/>
    </source>
</evidence>
<dbReference type="PhylomeDB" id="A7RJ53"/>
<dbReference type="InterPro" id="IPR052687">
    <property type="entry name" value="SDHAF1"/>
</dbReference>
<dbReference type="eggNOG" id="KOG4620">
    <property type="taxonomic scope" value="Eukaryota"/>
</dbReference>
<dbReference type="PANTHER" id="PTHR47046">
    <property type="entry name" value="SUCCINATE DEHYDROGENASE ASSEMBLY FACTOR 1, MITOCHONDRIAL"/>
    <property type="match status" value="1"/>
</dbReference>
<accession>A7RJ53</accession>
<evidence type="ECO:0000313" key="6">
    <source>
        <dbReference type="EMBL" id="EDO48517.1"/>
    </source>
</evidence>
<dbReference type="Pfam" id="PF05347">
    <property type="entry name" value="Complex1_LYR"/>
    <property type="match status" value="1"/>
</dbReference>
<reference evidence="6 7" key="1">
    <citation type="journal article" date="2007" name="Science">
        <title>Sea anemone genome reveals ancestral eumetazoan gene repertoire and genomic organization.</title>
        <authorList>
            <person name="Putnam N.H."/>
            <person name="Srivastava M."/>
            <person name="Hellsten U."/>
            <person name="Dirks B."/>
            <person name="Chapman J."/>
            <person name="Salamov A."/>
            <person name="Terry A."/>
            <person name="Shapiro H."/>
            <person name="Lindquist E."/>
            <person name="Kapitonov V.V."/>
            <person name="Jurka J."/>
            <person name="Genikhovich G."/>
            <person name="Grigoriev I.V."/>
            <person name="Lucas S.M."/>
            <person name="Steele R.E."/>
            <person name="Finnerty J.R."/>
            <person name="Technau U."/>
            <person name="Martindale M.Q."/>
            <person name="Rokhsar D.S."/>
        </authorList>
    </citation>
    <scope>NUCLEOTIDE SEQUENCE [LARGE SCALE GENOMIC DNA]</scope>
    <source>
        <strain evidence="7">CH2 X CH6</strain>
    </source>
</reference>
<dbReference type="GO" id="GO:0005739">
    <property type="term" value="C:mitochondrion"/>
    <property type="evidence" value="ECO:0000318"/>
    <property type="project" value="GO_Central"/>
</dbReference>
<dbReference type="STRING" id="45351.A7RJ53"/>
<dbReference type="InterPro" id="IPR045295">
    <property type="entry name" value="Complex1_LYR_SDHAF1_LYRM8"/>
</dbReference>
<protein>
    <recommendedName>
        <fullName evidence="5">Complex 1 LYR protein domain-containing protein</fullName>
    </recommendedName>
</protein>
<evidence type="ECO:0000259" key="5">
    <source>
        <dbReference type="Pfam" id="PF05347"/>
    </source>
</evidence>
<dbReference type="InterPro" id="IPR008011">
    <property type="entry name" value="Complex1_LYR_dom"/>
</dbReference>
<dbReference type="Proteomes" id="UP000001593">
    <property type="component" value="Unassembled WGS sequence"/>
</dbReference>
<dbReference type="GO" id="GO:0005759">
    <property type="term" value="C:mitochondrial matrix"/>
    <property type="evidence" value="ECO:0007669"/>
    <property type="project" value="UniProtKB-SubCell"/>
</dbReference>
<evidence type="ECO:0000256" key="1">
    <source>
        <dbReference type="ARBA" id="ARBA00004305"/>
    </source>
</evidence>
<comment type="similarity">
    <text evidence="4">Belongs to the complex I LYR family. SDHAF1 subfamily.</text>
</comment>
<keyword evidence="2" id="KW-0496">Mitochondrion</keyword>